<dbReference type="AlphaFoldDB" id="A0A061D8L0"/>
<dbReference type="OMA" id="CEYCEDK"/>
<evidence type="ECO:0000313" key="3">
    <source>
        <dbReference type="Proteomes" id="UP000033188"/>
    </source>
</evidence>
<dbReference type="VEuPathDB" id="PiroplasmaDB:BBBOND_0103950"/>
<name>A0A061D8L0_BABBI</name>
<feature type="region of interest" description="Disordered" evidence="1">
    <location>
        <begin position="363"/>
        <end position="410"/>
    </location>
</feature>
<gene>
    <name evidence="2" type="ORF">BBBOND_0103950</name>
</gene>
<dbReference type="RefSeq" id="XP_012766271.1">
    <property type="nucleotide sequence ID" value="XM_012910817.1"/>
</dbReference>
<keyword evidence="3" id="KW-1185">Reference proteome</keyword>
<accession>A0A061D8L0</accession>
<feature type="compositionally biased region" description="Low complexity" evidence="1">
    <location>
        <begin position="134"/>
        <end position="144"/>
    </location>
</feature>
<evidence type="ECO:0000256" key="1">
    <source>
        <dbReference type="SAM" id="MobiDB-lite"/>
    </source>
</evidence>
<dbReference type="GeneID" id="24562626"/>
<evidence type="ECO:0000313" key="2">
    <source>
        <dbReference type="EMBL" id="CDR94085.1"/>
    </source>
</evidence>
<dbReference type="EMBL" id="LK391707">
    <property type="protein sequence ID" value="CDR94085.1"/>
    <property type="molecule type" value="Genomic_DNA"/>
</dbReference>
<organism evidence="2 3">
    <name type="scientific">Babesia bigemina</name>
    <dbReference type="NCBI Taxonomy" id="5866"/>
    <lineage>
        <taxon>Eukaryota</taxon>
        <taxon>Sar</taxon>
        <taxon>Alveolata</taxon>
        <taxon>Apicomplexa</taxon>
        <taxon>Aconoidasida</taxon>
        <taxon>Piroplasmida</taxon>
        <taxon>Babesiidae</taxon>
        <taxon>Babesia</taxon>
    </lineage>
</organism>
<reference evidence="3" key="1">
    <citation type="journal article" date="2014" name="Nucleic Acids Res.">
        <title>The evolutionary dynamics of variant antigen genes in Babesia reveal a history of genomic innovation underlying host-parasite interaction.</title>
        <authorList>
            <person name="Jackson A.P."/>
            <person name="Otto T.D."/>
            <person name="Darby A."/>
            <person name="Ramaprasad A."/>
            <person name="Xia D."/>
            <person name="Echaide I.E."/>
            <person name="Farber M."/>
            <person name="Gahlot S."/>
            <person name="Gamble J."/>
            <person name="Gupta D."/>
            <person name="Gupta Y."/>
            <person name="Jackson L."/>
            <person name="Malandrin L."/>
            <person name="Malas T.B."/>
            <person name="Moussa E."/>
            <person name="Nair M."/>
            <person name="Reid A.J."/>
            <person name="Sanders M."/>
            <person name="Sharma J."/>
            <person name="Tracey A."/>
            <person name="Quail M.A."/>
            <person name="Weir W."/>
            <person name="Wastling J.M."/>
            <person name="Hall N."/>
            <person name="Willadsen P."/>
            <person name="Lingelbach K."/>
            <person name="Shiels B."/>
            <person name="Tait A."/>
            <person name="Berriman M."/>
            <person name="Allred D.R."/>
            <person name="Pain A."/>
        </authorList>
    </citation>
    <scope>NUCLEOTIDE SEQUENCE [LARGE SCALE GENOMIC DNA]</scope>
    <source>
        <strain evidence="3">Bond</strain>
    </source>
</reference>
<feature type="region of interest" description="Disordered" evidence="1">
    <location>
        <begin position="126"/>
        <end position="159"/>
    </location>
</feature>
<dbReference type="OrthoDB" id="365094at2759"/>
<proteinExistence type="predicted"/>
<feature type="compositionally biased region" description="Acidic residues" evidence="1">
    <location>
        <begin position="145"/>
        <end position="159"/>
    </location>
</feature>
<sequence>MVASAVLPMLYEFLVSESRYEVRGSEYRSRLRSLFEEMLSAQLSYPPFPLIGWRQPCFKPLEDMVNSVGFADCEDVRVLKLAACPGIRQYAYPEIPAYARLDPQYLKQWNFFFGVFDKRERVATPNRPRRIRAGESSGTSSSCTESEEEDSFSESEDSVTLEHLDAVITTDDILRPRVRPDDAKLFRSDSGRSSGVDEGSVHDSTSRWGRHVPIYMDSSYKIERGVIVFGVINDAHLSYEWSCNGSYNAYESALQRFTEDNIGAPAYNVAAEGFSIDDCTDGSLNCDTQAATDYMAMEVDAPDQPGPANEDTASREDNANSLSIGATCEDLNKAAEAPAPATEGALQPACNDNADVVAKNVEEATVDALDDDRTMTYDGDDDEDASEGPCDGDSGVDGGETAEDDSYLPGTYDPKSIYGNYYCALPQGHNSSQLTLDGGDLGAASERASAEYKSYTQDAMEIMSTVIVGADGVPQLSCVGTLGERDGNTQDPRLKKYHNRQVTLQNRLEDAISSVFAIKNAVSAECTTCSGWSLNNGISVIFCEFCEDRMLEEFDPSVINRLFELRRLLVSDLYPAIGYSFVDPDASKTPKGEGCASYVTIPALCEVGGTYPKASLRDGRCVPNTADIPAKALRELSSIVMTNAELSPYSESGSRILNLCVDRRRQRLRAFNDYLEALCKLYETAVSNKHYPIVVEEFNNVFKKGMMPFMSISLNNKSRFFDEATSSLFCRMPLDVDMLRRLFYRRGIYGDREGSRGTNLLTLAEQDGYRLRTTSHTFVYNWHMVAFKFWSRKSSTVERPCKTEPTKPASHTSRSSLYKEFVSRAGTWDRLPREVVTHLQSHGKLDVGFPTSLEMHVAGVPDAVLDPLLFMKCGMSFFYSLPAIIQNMCALSQHIRVCEETDGRTKRRARENAAGKPV</sequence>
<dbReference type="KEGG" id="bbig:BBBOND_0103950"/>
<protein>
    <submittedName>
        <fullName evidence="2">Uncharacterized protein</fullName>
    </submittedName>
</protein>
<dbReference type="Proteomes" id="UP000033188">
    <property type="component" value="Chromosome 1"/>
</dbReference>